<dbReference type="Pfam" id="PF10392">
    <property type="entry name" value="COG5_N"/>
    <property type="match status" value="1"/>
</dbReference>
<dbReference type="EMBL" id="OZ019893">
    <property type="protein sequence ID" value="CAK9190911.1"/>
    <property type="molecule type" value="Genomic_DNA"/>
</dbReference>
<dbReference type="PANTHER" id="PTHR13228:SF3">
    <property type="entry name" value="CONSERVED OLIGOMERIC GOLGI COMPLEX SUBUNIT 5"/>
    <property type="match status" value="1"/>
</dbReference>
<feature type="region of interest" description="Disordered" evidence="1">
    <location>
        <begin position="1"/>
        <end position="25"/>
    </location>
</feature>
<sequence>MATTALQRTASPYQRISPSASPRHRLASYRSSSLSRFERDGFSLANGTDSGTEPTEAASRAAIEEYEKDSVFAKFLVDDFNATRFASQALSSGSAAFPLEKLQEGIQLLEKQLRSEVFFRHDELLQQISSLKETESVLTVVRAGAESLQASTQRVRSEIAEPYKQIKAKSRQLASLHDTVELLGSVIRALKQLKKLQELMESSGAKADLAKAAQI</sequence>
<proteinExistence type="predicted"/>
<dbReference type="Proteomes" id="UP001497512">
    <property type="component" value="Chromosome 1"/>
</dbReference>
<dbReference type="InterPro" id="IPR019465">
    <property type="entry name" value="Cog5"/>
</dbReference>
<protein>
    <recommendedName>
        <fullName evidence="2">Conserved oligomeric Golgi complex subunit 5 N-terminal domain-containing protein</fullName>
    </recommendedName>
</protein>
<evidence type="ECO:0000259" key="2">
    <source>
        <dbReference type="Pfam" id="PF10392"/>
    </source>
</evidence>
<evidence type="ECO:0000256" key="1">
    <source>
        <dbReference type="SAM" id="MobiDB-lite"/>
    </source>
</evidence>
<name>A0ABP0TE26_9BRYO</name>
<evidence type="ECO:0000313" key="3">
    <source>
        <dbReference type="EMBL" id="CAK9190911.1"/>
    </source>
</evidence>
<dbReference type="PANTHER" id="PTHR13228">
    <property type="entry name" value="CONSERVED OLIGOMERIC GOLGI COMPLEX COMPONENT 5"/>
    <property type="match status" value="1"/>
</dbReference>
<organism evidence="3 4">
    <name type="scientific">Sphagnum troendelagicum</name>
    <dbReference type="NCBI Taxonomy" id="128251"/>
    <lineage>
        <taxon>Eukaryota</taxon>
        <taxon>Viridiplantae</taxon>
        <taxon>Streptophyta</taxon>
        <taxon>Embryophyta</taxon>
        <taxon>Bryophyta</taxon>
        <taxon>Sphagnophytina</taxon>
        <taxon>Sphagnopsida</taxon>
        <taxon>Sphagnales</taxon>
        <taxon>Sphagnaceae</taxon>
        <taxon>Sphagnum</taxon>
    </lineage>
</organism>
<reference evidence="3 4" key="1">
    <citation type="submission" date="2024-02" db="EMBL/GenBank/DDBJ databases">
        <authorList>
            <consortium name="ELIXIR-Norway"/>
            <consortium name="Elixir Norway"/>
        </authorList>
    </citation>
    <scope>NUCLEOTIDE SEQUENCE [LARGE SCALE GENOMIC DNA]</scope>
</reference>
<feature type="domain" description="Conserved oligomeric Golgi complex subunit 5 N-terminal" evidence="2">
    <location>
        <begin position="74"/>
        <end position="196"/>
    </location>
</feature>
<keyword evidence="4" id="KW-1185">Reference proteome</keyword>
<feature type="compositionally biased region" description="Polar residues" evidence="1">
    <location>
        <begin position="1"/>
        <end position="20"/>
    </location>
</feature>
<dbReference type="InterPro" id="IPR049176">
    <property type="entry name" value="COG5_N"/>
</dbReference>
<gene>
    <name evidence="3" type="ORF">CSSPTR1EN2_LOCUS1127</name>
</gene>
<evidence type="ECO:0000313" key="4">
    <source>
        <dbReference type="Proteomes" id="UP001497512"/>
    </source>
</evidence>
<accession>A0ABP0TE26</accession>